<feature type="compositionally biased region" description="Polar residues" evidence="1">
    <location>
        <begin position="166"/>
        <end position="175"/>
    </location>
</feature>
<feature type="region of interest" description="Disordered" evidence="1">
    <location>
        <begin position="1"/>
        <end position="25"/>
    </location>
</feature>
<feature type="compositionally biased region" description="Polar residues" evidence="1">
    <location>
        <begin position="90"/>
        <end position="108"/>
    </location>
</feature>
<name>A0A811V573_CERCA</name>
<dbReference type="Proteomes" id="UP000606786">
    <property type="component" value="Unassembled WGS sequence"/>
</dbReference>
<feature type="region of interest" description="Disordered" evidence="1">
    <location>
        <begin position="193"/>
        <end position="214"/>
    </location>
</feature>
<dbReference type="EMBL" id="CAJHJT010000034">
    <property type="protein sequence ID" value="CAD7004997.1"/>
    <property type="molecule type" value="Genomic_DNA"/>
</dbReference>
<sequence>MAELPENLQIIKTEGSQLPETEAQPRRLIKERLNWHVKRRLQREQEPQNTLPHKKIKIITHPSLSTEQETVAIVAPVPVQAPQQSPQSANVNVNSTANDSDVTTPTSTLKRKEKQQQKEPAKTRRPYQKRTDKNTTKIQSQTQPQIRSDDGGRARKIKRHKQQQQHGSVAGNTVTLAVGNAGPSGSSGILCLSPSVEEGSGGGGDETDGRDIYSRDKDKCPDILSLVLSGKKRALLQNAEVQDILGKIMAAFKIDQMFS</sequence>
<dbReference type="AlphaFoldDB" id="A0A811V573"/>
<evidence type="ECO:0000313" key="3">
    <source>
        <dbReference type="Proteomes" id="UP000606786"/>
    </source>
</evidence>
<evidence type="ECO:0000256" key="1">
    <source>
        <dbReference type="SAM" id="MobiDB-lite"/>
    </source>
</evidence>
<proteinExistence type="predicted"/>
<organism evidence="2 3">
    <name type="scientific">Ceratitis capitata</name>
    <name type="common">Mediterranean fruit fly</name>
    <name type="synonym">Tephritis capitata</name>
    <dbReference type="NCBI Taxonomy" id="7213"/>
    <lineage>
        <taxon>Eukaryota</taxon>
        <taxon>Metazoa</taxon>
        <taxon>Ecdysozoa</taxon>
        <taxon>Arthropoda</taxon>
        <taxon>Hexapoda</taxon>
        <taxon>Insecta</taxon>
        <taxon>Pterygota</taxon>
        <taxon>Neoptera</taxon>
        <taxon>Endopterygota</taxon>
        <taxon>Diptera</taxon>
        <taxon>Brachycera</taxon>
        <taxon>Muscomorpha</taxon>
        <taxon>Tephritoidea</taxon>
        <taxon>Tephritidae</taxon>
        <taxon>Ceratitis</taxon>
        <taxon>Ceratitis</taxon>
    </lineage>
</organism>
<accession>A0A811V573</accession>
<feature type="compositionally biased region" description="Polar residues" evidence="1">
    <location>
        <begin position="136"/>
        <end position="146"/>
    </location>
</feature>
<evidence type="ECO:0000313" key="2">
    <source>
        <dbReference type="EMBL" id="CAD7004997.1"/>
    </source>
</evidence>
<keyword evidence="3" id="KW-1185">Reference proteome</keyword>
<protein>
    <submittedName>
        <fullName evidence="2">(Mediterranean fruit fly) hypothetical protein</fullName>
    </submittedName>
</protein>
<dbReference type="OrthoDB" id="7992758at2759"/>
<feature type="compositionally biased region" description="Basic residues" evidence="1">
    <location>
        <begin position="154"/>
        <end position="163"/>
    </location>
</feature>
<gene>
    <name evidence="2" type="ORF">CCAP1982_LOCUS13373</name>
</gene>
<comment type="caution">
    <text evidence="2">The sequence shown here is derived from an EMBL/GenBank/DDBJ whole genome shotgun (WGS) entry which is preliminary data.</text>
</comment>
<feature type="region of interest" description="Disordered" evidence="1">
    <location>
        <begin position="82"/>
        <end position="178"/>
    </location>
</feature>
<reference evidence="2" key="1">
    <citation type="submission" date="2020-11" db="EMBL/GenBank/DDBJ databases">
        <authorList>
            <person name="Whitehead M."/>
        </authorList>
    </citation>
    <scope>NUCLEOTIDE SEQUENCE</scope>
    <source>
        <strain evidence="2">EGII</strain>
    </source>
</reference>